<sequence length="319" mass="32748">MVAQKTGSGITLVVGPEELLAERAVAAAVKSARDASPGADLVELSASGMAPGELAEAASPSLFADSLVVVVRDVADAGEVAVKELLAYLERPAEEVALVLLHKGGVRGKKVVDAAKKAGAHVVDCAEVKRRGDKIAFLRNEFRSQRKRVGEEAVETLLEAVGGDLRSLAAAAAQLASDIEGEIDADAVRRYYAGRAEVTGFAVADAAVEGRSADALVALRWALQTGTDPVLVTSALAGALRTIGKVAAAGRGARANELGMPPWKVEVARRQARGWSADALAAAIRVAATTDEMVKGGGADPAYALERAVVEIAAARSAA</sequence>
<keyword evidence="10" id="KW-1185">Reference proteome</keyword>
<dbReference type="PANTHER" id="PTHR34388:SF1">
    <property type="entry name" value="DNA POLYMERASE III SUBUNIT DELTA"/>
    <property type="match status" value="1"/>
</dbReference>
<organism evidence="9 10">
    <name type="scientific">Motilibacter deserti</name>
    <dbReference type="NCBI Taxonomy" id="2714956"/>
    <lineage>
        <taxon>Bacteria</taxon>
        <taxon>Bacillati</taxon>
        <taxon>Actinomycetota</taxon>
        <taxon>Actinomycetes</taxon>
        <taxon>Motilibacterales</taxon>
        <taxon>Motilibacteraceae</taxon>
        <taxon>Motilibacter</taxon>
    </lineage>
</organism>
<dbReference type="NCBIfam" id="TIGR01128">
    <property type="entry name" value="holA"/>
    <property type="match status" value="1"/>
</dbReference>
<protein>
    <recommendedName>
        <fullName evidence="1">DNA-directed DNA polymerase</fullName>
        <ecNumber evidence="1">2.7.7.7</ecNumber>
    </recommendedName>
</protein>
<comment type="catalytic activity">
    <reaction evidence="7">
        <text>DNA(n) + a 2'-deoxyribonucleoside 5'-triphosphate = DNA(n+1) + diphosphate</text>
        <dbReference type="Rhea" id="RHEA:22508"/>
        <dbReference type="Rhea" id="RHEA-COMP:17339"/>
        <dbReference type="Rhea" id="RHEA-COMP:17340"/>
        <dbReference type="ChEBI" id="CHEBI:33019"/>
        <dbReference type="ChEBI" id="CHEBI:61560"/>
        <dbReference type="ChEBI" id="CHEBI:173112"/>
        <dbReference type="EC" id="2.7.7.7"/>
    </reaction>
</comment>
<accession>A0ABX0GSA3</accession>
<dbReference type="InterPro" id="IPR048466">
    <property type="entry name" value="DNA_pol3_delta-like_C"/>
</dbReference>
<proteinExistence type="inferred from homology"/>
<dbReference type="InterPro" id="IPR008921">
    <property type="entry name" value="DNA_pol3_clamp-load_cplx_C"/>
</dbReference>
<dbReference type="EC" id="2.7.7.7" evidence="1"/>
<keyword evidence="3 9" id="KW-0548">Nucleotidyltransferase</keyword>
<dbReference type="Pfam" id="PF21694">
    <property type="entry name" value="DNA_pol3_delta_C"/>
    <property type="match status" value="1"/>
</dbReference>
<evidence type="ECO:0000256" key="7">
    <source>
        <dbReference type="ARBA" id="ARBA00049244"/>
    </source>
</evidence>
<dbReference type="Gene3D" id="3.40.50.300">
    <property type="entry name" value="P-loop containing nucleotide triphosphate hydrolases"/>
    <property type="match status" value="1"/>
</dbReference>
<dbReference type="SUPFAM" id="SSF52540">
    <property type="entry name" value="P-loop containing nucleoside triphosphate hydrolases"/>
    <property type="match status" value="1"/>
</dbReference>
<feature type="domain" description="DNA polymerase III delta subunit-like C-terminal" evidence="8">
    <location>
        <begin position="201"/>
        <end position="311"/>
    </location>
</feature>
<evidence type="ECO:0000256" key="5">
    <source>
        <dbReference type="ARBA" id="ARBA00022932"/>
    </source>
</evidence>
<dbReference type="Gene3D" id="1.20.272.10">
    <property type="match status" value="1"/>
</dbReference>
<name>A0ABX0GSA3_9ACTN</name>
<evidence type="ECO:0000256" key="2">
    <source>
        <dbReference type="ARBA" id="ARBA00022679"/>
    </source>
</evidence>
<dbReference type="InterPro" id="IPR005790">
    <property type="entry name" value="DNA_polIII_delta"/>
</dbReference>
<dbReference type="PANTHER" id="PTHR34388">
    <property type="entry name" value="DNA POLYMERASE III SUBUNIT DELTA"/>
    <property type="match status" value="1"/>
</dbReference>
<dbReference type="EMBL" id="JAANNP010000001">
    <property type="protein sequence ID" value="NHC12631.1"/>
    <property type="molecule type" value="Genomic_DNA"/>
</dbReference>
<evidence type="ECO:0000256" key="1">
    <source>
        <dbReference type="ARBA" id="ARBA00012417"/>
    </source>
</evidence>
<evidence type="ECO:0000313" key="9">
    <source>
        <dbReference type="EMBL" id="NHC12631.1"/>
    </source>
</evidence>
<gene>
    <name evidence="9" type="primary">holA</name>
    <name evidence="9" type="ORF">G9H71_02395</name>
</gene>
<dbReference type="Proteomes" id="UP000800981">
    <property type="component" value="Unassembled WGS sequence"/>
</dbReference>
<evidence type="ECO:0000259" key="8">
    <source>
        <dbReference type="Pfam" id="PF21694"/>
    </source>
</evidence>
<keyword evidence="4" id="KW-0235">DNA replication</keyword>
<evidence type="ECO:0000256" key="4">
    <source>
        <dbReference type="ARBA" id="ARBA00022705"/>
    </source>
</evidence>
<keyword evidence="5" id="KW-0239">DNA-directed DNA polymerase</keyword>
<comment type="similarity">
    <text evidence="6">Belongs to the DNA polymerase HolA subunit family.</text>
</comment>
<reference evidence="9 10" key="1">
    <citation type="submission" date="2020-03" db="EMBL/GenBank/DDBJ databases">
        <title>Two novel Motilibacter sp.</title>
        <authorList>
            <person name="Liu S."/>
        </authorList>
    </citation>
    <scope>NUCLEOTIDE SEQUENCE [LARGE SCALE GENOMIC DNA]</scope>
    <source>
        <strain evidence="9 10">E257</strain>
    </source>
</reference>
<comment type="caution">
    <text evidence="9">The sequence shown here is derived from an EMBL/GenBank/DDBJ whole genome shotgun (WGS) entry which is preliminary data.</text>
</comment>
<dbReference type="SUPFAM" id="SSF48019">
    <property type="entry name" value="post-AAA+ oligomerization domain-like"/>
    <property type="match status" value="1"/>
</dbReference>
<dbReference type="GO" id="GO:0003887">
    <property type="term" value="F:DNA-directed DNA polymerase activity"/>
    <property type="evidence" value="ECO:0007669"/>
    <property type="project" value="UniProtKB-EC"/>
</dbReference>
<keyword evidence="2 9" id="KW-0808">Transferase</keyword>
<evidence type="ECO:0000313" key="10">
    <source>
        <dbReference type="Proteomes" id="UP000800981"/>
    </source>
</evidence>
<dbReference type="InterPro" id="IPR027417">
    <property type="entry name" value="P-loop_NTPase"/>
</dbReference>
<evidence type="ECO:0000256" key="6">
    <source>
        <dbReference type="ARBA" id="ARBA00034754"/>
    </source>
</evidence>
<evidence type="ECO:0000256" key="3">
    <source>
        <dbReference type="ARBA" id="ARBA00022695"/>
    </source>
</evidence>